<organism evidence="1">
    <name type="scientific">uncultured Caudovirales phage</name>
    <dbReference type="NCBI Taxonomy" id="2100421"/>
    <lineage>
        <taxon>Viruses</taxon>
        <taxon>Duplodnaviria</taxon>
        <taxon>Heunggongvirae</taxon>
        <taxon>Uroviricota</taxon>
        <taxon>Caudoviricetes</taxon>
        <taxon>Peduoviridae</taxon>
        <taxon>Maltschvirus</taxon>
        <taxon>Maltschvirus maltsch</taxon>
    </lineage>
</organism>
<proteinExistence type="predicted"/>
<protein>
    <submittedName>
        <fullName evidence="1">Uncharacterized protein</fullName>
    </submittedName>
</protein>
<gene>
    <name evidence="1" type="ORF">UFOVP1184_15</name>
</gene>
<dbReference type="EMBL" id="LR797135">
    <property type="protein sequence ID" value="CAB4189297.1"/>
    <property type="molecule type" value="Genomic_DNA"/>
</dbReference>
<sequence length="73" mass="7486">MPAHKVAYNIVSTIAVQYIPGSLSPDSFVGGLPLDGSIINAPAVLAEAWIAAGIARRVESAAPAAQVVDKEND</sequence>
<evidence type="ECO:0000313" key="1">
    <source>
        <dbReference type="EMBL" id="CAB4189297.1"/>
    </source>
</evidence>
<reference evidence="1" key="1">
    <citation type="submission" date="2020-05" db="EMBL/GenBank/DDBJ databases">
        <authorList>
            <person name="Chiriac C."/>
            <person name="Salcher M."/>
            <person name="Ghai R."/>
            <person name="Kavagutti S V."/>
        </authorList>
    </citation>
    <scope>NUCLEOTIDE SEQUENCE</scope>
</reference>
<name>A0A6J5R3U5_9CAUD</name>
<accession>A0A6J5R3U5</accession>